<evidence type="ECO:0000313" key="3">
    <source>
        <dbReference type="EMBL" id="CAL2088483.1"/>
    </source>
</evidence>
<evidence type="ECO:0000256" key="1">
    <source>
        <dbReference type="SAM" id="MobiDB-lite"/>
    </source>
</evidence>
<evidence type="ECO:0000259" key="2">
    <source>
        <dbReference type="PROSITE" id="PS51411"/>
    </source>
</evidence>
<dbReference type="EMBL" id="OZ038524">
    <property type="protein sequence ID" value="CAL2088483.1"/>
    <property type="molecule type" value="Genomic_DNA"/>
</dbReference>
<feature type="compositionally biased region" description="Basic and acidic residues" evidence="1">
    <location>
        <begin position="584"/>
        <end position="595"/>
    </location>
</feature>
<dbReference type="PANTHER" id="PTHR43830:SF3">
    <property type="entry name" value="PROTEIN PSP1"/>
    <property type="match status" value="1"/>
</dbReference>
<dbReference type="InterPro" id="IPR047767">
    <property type="entry name" value="PSP1-like"/>
</dbReference>
<protein>
    <recommendedName>
        <fullName evidence="2">PSP1 C-terminal domain-containing protein</fullName>
    </recommendedName>
</protein>
<dbReference type="NCBIfam" id="NF041131">
    <property type="entry name" value="RicT_YaaT_fam"/>
    <property type="match status" value="1"/>
</dbReference>
<dbReference type="Proteomes" id="UP001497514">
    <property type="component" value="Chromosome"/>
</dbReference>
<feature type="compositionally biased region" description="Basic residues" evidence="1">
    <location>
        <begin position="448"/>
        <end position="457"/>
    </location>
</feature>
<feature type="domain" description="PSP1 C-terminal" evidence="2">
    <location>
        <begin position="118"/>
        <end position="203"/>
    </location>
</feature>
<feature type="compositionally biased region" description="Basic and acidic residues" evidence="1">
    <location>
        <begin position="431"/>
        <end position="447"/>
    </location>
</feature>
<reference evidence="3 4" key="1">
    <citation type="submission" date="2024-05" db="EMBL/GenBank/DDBJ databases">
        <authorList>
            <person name="Duchaud E."/>
        </authorList>
    </citation>
    <scope>NUCLEOTIDE SEQUENCE [LARGE SCALE GENOMIC DNA]</scope>
    <source>
        <strain evidence="3">Ena-SAMPLE-TAB-13-05-2024-13:56:06:370-140309</strain>
    </source>
</reference>
<organism evidence="3 4">
    <name type="scientific">Tenacibaculum dicentrarchi</name>
    <dbReference type="NCBI Taxonomy" id="669041"/>
    <lineage>
        <taxon>Bacteria</taxon>
        <taxon>Pseudomonadati</taxon>
        <taxon>Bacteroidota</taxon>
        <taxon>Flavobacteriia</taxon>
        <taxon>Flavobacteriales</taxon>
        <taxon>Flavobacteriaceae</taxon>
        <taxon>Tenacibaculum</taxon>
    </lineage>
</organism>
<dbReference type="PROSITE" id="PS51411">
    <property type="entry name" value="PSP1_C"/>
    <property type="match status" value="1"/>
</dbReference>
<feature type="compositionally biased region" description="Basic residues" evidence="1">
    <location>
        <begin position="369"/>
        <end position="382"/>
    </location>
</feature>
<gene>
    <name evidence="3" type="primary">fjo17</name>
    <name evidence="3" type="ORF">TD3509T_2408</name>
</gene>
<name>A0ABP1ERS7_9FLAO</name>
<dbReference type="InterPro" id="IPR007557">
    <property type="entry name" value="PSP1_C"/>
</dbReference>
<keyword evidence="4" id="KW-1185">Reference proteome</keyword>
<dbReference type="Pfam" id="PF04468">
    <property type="entry name" value="PSP1"/>
    <property type="match status" value="1"/>
</dbReference>
<feature type="compositionally biased region" description="Basic and acidic residues" evidence="1">
    <location>
        <begin position="404"/>
        <end position="421"/>
    </location>
</feature>
<feature type="region of interest" description="Disordered" evidence="1">
    <location>
        <begin position="364"/>
        <end position="613"/>
    </location>
</feature>
<proteinExistence type="predicted"/>
<dbReference type="PANTHER" id="PTHR43830">
    <property type="entry name" value="PROTEIN PSP1"/>
    <property type="match status" value="1"/>
</dbReference>
<accession>A0ABP1ERS7</accession>
<evidence type="ECO:0000313" key="4">
    <source>
        <dbReference type="Proteomes" id="UP001497514"/>
    </source>
</evidence>
<sequence length="613" mass="70267">MSCNSCSTSKDGVPGGCKSNGNCASGTCGSGNKLAVFDWLSNMTLPTGEAPFNIYEVRFKNGRKHFFKNTEKLTLSMGDVVAVEGSSGHDIGIVALAGELVKVQMKKRKITADSEDVKKIYRKASQKDIDIWQTARDREQETQRKGREIISRLELKMKLSDVEYQGDGTKATFYYTADERVDFRQLIRDLAGTFSIRVEMKQVGMRQEAARLGGVGSCGRELCCSTWLTDFRKVNTAAARYQQLSLNPLKLAGQCGKLKCCLNFELDTYLDALKSFPKQDKVLKTEKGDAVFVKMDIFKKIVWYTYKEESFKWFRLSLEQVNEIIVLNQNNELALPLDEYELEVNVQPIVDFENVVGQDSLTRFDIPKKPRNNARTKPRKQAVKKDGLSVKRQPNKRHQRASVNKKEGSLPVKNEHLEGQPKRRTQRKPVNKREDDLSTKNKQVEKQSKRRPQRRPINKREGDLSVKNQQGEGQPKRRPQRRATNKKEGDLSAKNQQTEGQPKRRPQRRAINKREGDLSAKNQQTEGQPKRRPQRRPINKKEEDLSVENKQTEGQSKRRPQRRPINKIVIKKDVVKKNTNISKSIEKETSKENKFKKSTTPTKNKKNDIKNEK</sequence>